<feature type="domain" description="Fimbrial-type adhesion" evidence="4">
    <location>
        <begin position="212"/>
        <end position="359"/>
    </location>
</feature>
<dbReference type="PANTHER" id="PTHR33420:SF31">
    <property type="entry name" value="TYPE 1 FIMBRIN D-MANNOSE SPECIFIC ADHESIN"/>
    <property type="match status" value="1"/>
</dbReference>
<dbReference type="Proteomes" id="UP000234240">
    <property type="component" value="Unassembled WGS sequence"/>
</dbReference>
<accession>A0A2N5DZ81</accession>
<dbReference type="InterPro" id="IPR050263">
    <property type="entry name" value="Bact_Fimbrial_Adh_Pro"/>
</dbReference>
<protein>
    <recommendedName>
        <fullName evidence="4">Fimbrial-type adhesion domain-containing protein</fullName>
    </recommendedName>
</protein>
<evidence type="ECO:0000313" key="5">
    <source>
        <dbReference type="EMBL" id="PLR33056.1"/>
    </source>
</evidence>
<evidence type="ECO:0000256" key="2">
    <source>
        <dbReference type="ARBA" id="ARBA00022729"/>
    </source>
</evidence>
<dbReference type="EMBL" id="PJZF01000018">
    <property type="protein sequence ID" value="PLR33056.1"/>
    <property type="molecule type" value="Genomic_DNA"/>
</dbReference>
<dbReference type="InterPro" id="IPR008966">
    <property type="entry name" value="Adhesion_dom_sf"/>
</dbReference>
<keyword evidence="3" id="KW-0281">Fimbrium</keyword>
<dbReference type="SUPFAM" id="SSF49401">
    <property type="entry name" value="Bacterial adhesins"/>
    <property type="match status" value="1"/>
</dbReference>
<evidence type="ECO:0000259" key="4">
    <source>
        <dbReference type="Pfam" id="PF00419"/>
    </source>
</evidence>
<dbReference type="InterPro" id="IPR036937">
    <property type="entry name" value="Adhesion_dom_fimbrial_sf"/>
</dbReference>
<dbReference type="Gene3D" id="2.60.40.1090">
    <property type="entry name" value="Fimbrial-type adhesion domain"/>
    <property type="match status" value="1"/>
</dbReference>
<evidence type="ECO:0000313" key="6">
    <source>
        <dbReference type="Proteomes" id="UP000234240"/>
    </source>
</evidence>
<evidence type="ECO:0000256" key="3">
    <source>
        <dbReference type="ARBA" id="ARBA00023263"/>
    </source>
</evidence>
<comment type="subcellular location">
    <subcellularLocation>
        <location evidence="1">Fimbrium</location>
    </subcellularLocation>
</comment>
<sequence>MHFMNGDRREGTMKRITCLLLLVGLWSTGLLYGQLAWAGGCTTLGGPAHYTFQLDKDEIDTSHNTAGQVLPDVISYYLSDRFPMDCTCEEGSAALYFRSVSALPPGYSDGSLTYYVLDPWLQVGLKLGINGDNPIPAPFEDVSDGGTYACGSDGLYHSPVVEVGNTGLVSLYVTEGFTGQLIIPRTKIMSVYARWGTQGGYSATPIDEIWVYGRVVVPQTCRIGDGEVINVDLGQIRSADIRTRGAMPANYTPQPIMLEYVCNNIVETMQLELTFYGKESTALPGLLQTSNPDIGVQVTDDNMKPFDINGGQVSLSLSYGDLEYQTGQQLLYAWPVNTTGNAPASGPFSASAIIQVEIQ</sequence>
<dbReference type="PANTHER" id="PTHR33420">
    <property type="entry name" value="FIMBRIAL SUBUNIT ELFA-RELATED"/>
    <property type="match status" value="1"/>
</dbReference>
<keyword evidence="6" id="KW-1185">Reference proteome</keyword>
<evidence type="ECO:0000256" key="1">
    <source>
        <dbReference type="ARBA" id="ARBA00004561"/>
    </source>
</evidence>
<dbReference type="GO" id="GO:0009289">
    <property type="term" value="C:pilus"/>
    <property type="evidence" value="ECO:0007669"/>
    <property type="project" value="UniProtKB-SubCell"/>
</dbReference>
<dbReference type="GO" id="GO:0043709">
    <property type="term" value="P:cell adhesion involved in single-species biofilm formation"/>
    <property type="evidence" value="ECO:0007669"/>
    <property type="project" value="TreeGrafter"/>
</dbReference>
<gene>
    <name evidence="5" type="ORF">CYR55_17765</name>
</gene>
<name>A0A2N5DZ81_9GAMM</name>
<organism evidence="5 6">
    <name type="scientific">Chimaeribacter californicus</name>
    <dbReference type="NCBI Taxonomy" id="2060067"/>
    <lineage>
        <taxon>Bacteria</taxon>
        <taxon>Pseudomonadati</taxon>
        <taxon>Pseudomonadota</taxon>
        <taxon>Gammaproteobacteria</taxon>
        <taxon>Enterobacterales</taxon>
        <taxon>Yersiniaceae</taxon>
        <taxon>Chimaeribacter</taxon>
    </lineage>
</organism>
<dbReference type="Pfam" id="PF00419">
    <property type="entry name" value="Fimbrial"/>
    <property type="match status" value="1"/>
</dbReference>
<keyword evidence="2" id="KW-0732">Signal</keyword>
<proteinExistence type="predicted"/>
<dbReference type="InterPro" id="IPR000259">
    <property type="entry name" value="Adhesion_dom_fimbrial"/>
</dbReference>
<comment type="caution">
    <text evidence="5">The sequence shown here is derived from an EMBL/GenBank/DDBJ whole genome shotgun (WGS) entry which is preliminary data.</text>
</comment>
<dbReference type="AlphaFoldDB" id="A0A2N5DZ81"/>
<reference evidence="5 6" key="1">
    <citation type="submission" date="2017-12" db="EMBL/GenBank/DDBJ databases">
        <title>Characterization of six clinical isolates of Enterochimera gen. nov., a novel genus of the Yersiniaciae family and the three species Enterochimera arupensis sp. nov., Enterochimera coloradensis sp. nov, and Enterochimera californica sp. nov.</title>
        <authorList>
            <person name="Rossi A."/>
            <person name="Fisher M."/>
        </authorList>
    </citation>
    <scope>NUCLEOTIDE SEQUENCE [LARGE SCALE GENOMIC DNA]</scope>
    <source>
        <strain evidence="6">2015-Iso6</strain>
    </source>
</reference>